<dbReference type="AlphaFoldDB" id="A4S566"/>
<evidence type="ECO:0000259" key="9">
    <source>
        <dbReference type="PROSITE" id="PS51382"/>
    </source>
</evidence>
<organism evidence="10 11">
    <name type="scientific">Ostreococcus lucimarinus (strain CCE9901)</name>
    <dbReference type="NCBI Taxonomy" id="436017"/>
    <lineage>
        <taxon>Eukaryota</taxon>
        <taxon>Viridiplantae</taxon>
        <taxon>Chlorophyta</taxon>
        <taxon>Mamiellophyceae</taxon>
        <taxon>Mamiellales</taxon>
        <taxon>Bathycoccaceae</taxon>
        <taxon>Ostreococcus</taxon>
    </lineage>
</organism>
<dbReference type="GO" id="GO:0000822">
    <property type="term" value="F:inositol hexakisphosphate binding"/>
    <property type="evidence" value="ECO:0007669"/>
    <property type="project" value="TreeGrafter"/>
</dbReference>
<accession>A4S566</accession>
<keyword evidence="5 7" id="KW-0472">Membrane</keyword>
<dbReference type="GO" id="GO:0016036">
    <property type="term" value="P:cellular response to phosphate starvation"/>
    <property type="evidence" value="ECO:0007669"/>
    <property type="project" value="TreeGrafter"/>
</dbReference>
<feature type="domain" description="EXS" evidence="8">
    <location>
        <begin position="605"/>
        <end position="816"/>
    </location>
</feature>
<evidence type="ECO:0000256" key="2">
    <source>
        <dbReference type="ARBA" id="ARBA00009665"/>
    </source>
</evidence>
<feature type="transmembrane region" description="Helical" evidence="7">
    <location>
        <begin position="526"/>
        <end position="543"/>
    </location>
</feature>
<evidence type="ECO:0008006" key="12">
    <source>
        <dbReference type="Google" id="ProtNLM"/>
    </source>
</evidence>
<evidence type="ECO:0000259" key="8">
    <source>
        <dbReference type="PROSITE" id="PS51380"/>
    </source>
</evidence>
<feature type="domain" description="SPX" evidence="9">
    <location>
        <begin position="2"/>
        <end position="305"/>
    </location>
</feature>
<dbReference type="OMA" id="ASERHFF"/>
<dbReference type="GeneID" id="5004504"/>
<evidence type="ECO:0000256" key="3">
    <source>
        <dbReference type="ARBA" id="ARBA00022692"/>
    </source>
</evidence>
<keyword evidence="4 7" id="KW-1133">Transmembrane helix</keyword>
<dbReference type="InterPro" id="IPR004331">
    <property type="entry name" value="SPX_dom"/>
</dbReference>
<evidence type="ECO:0000256" key="4">
    <source>
        <dbReference type="ARBA" id="ARBA00022989"/>
    </source>
</evidence>
<keyword evidence="11" id="KW-1185">Reference proteome</keyword>
<feature type="transmembrane region" description="Helical" evidence="7">
    <location>
        <begin position="652"/>
        <end position="669"/>
    </location>
</feature>
<dbReference type="GO" id="GO:0005886">
    <property type="term" value="C:plasma membrane"/>
    <property type="evidence" value="ECO:0007669"/>
    <property type="project" value="TreeGrafter"/>
</dbReference>
<dbReference type="KEGG" id="olu:OSTLU_26654"/>
<evidence type="ECO:0000256" key="5">
    <source>
        <dbReference type="ARBA" id="ARBA00023136"/>
    </source>
</evidence>
<dbReference type="OrthoDB" id="9970435at2759"/>
<protein>
    <recommendedName>
        <fullName evidence="12">EXS domain-containing protein</fullName>
    </recommendedName>
</protein>
<dbReference type="PANTHER" id="PTHR10783:SF103">
    <property type="entry name" value="SOLUTE CARRIER FAMILY 53 MEMBER 1"/>
    <property type="match status" value="1"/>
</dbReference>
<evidence type="ECO:0000313" key="11">
    <source>
        <dbReference type="Proteomes" id="UP000001568"/>
    </source>
</evidence>
<dbReference type="HOGENOM" id="CLU_329662_0_0_1"/>
<sequence length="833" mass="93984">MVGFSKTLNRYRVGEWHTMYIDYEQLKTLVTEQKRIRELEAPAGTTSADDDYRGRDSVDETQWNRYANAPTLTTELVEIEKTPGEREALETLWDALGMDYEPMLAVKSTLQDNGNGVAEVLVRFYQALDVQANRCNSFYETLVEMQAKALATALKRVEVIDASLNVATPVVSPRESEAEVDQGGETEIKPVRAGGRHSRHGSLSTTSGTDLHALFSKYKEKDKITDSSEAAAKRAAQALVDTNTSSSTAKSRETTVKALLHDIKEIYYSVCMIQNFSTLNAVAIRKITKKMDKEAGTRTSGIYCTTCDELAFWPDLKESTFQCKTMAKLCEEAFLTCHALIRRIEATKTGLVRFNTRTQSFATLRRKERVELLEKLRSTGNRIKDDGTKVNLDRDSPDNPILYFTGGFFWGIAFPALLIPLWYLVVSCGLQSTDDRCRRELAAFVTLRGAMLVFGQSLLWGPTVYVWQKLMVHWELIFFRSAGKTGLRAEYAIIATVLPWICFVIILTTSTVLWSSGNANTQWVKPLTMALFIAFAVPVPASWEWADNPRYWFIQPPMTTRRFIGRHVMRIMSTPWTNVVFPDFFIADQLTSQSTAIADLMITFHLASETASTRVIAATIPHYWRFIQSFRRARDSVVHKRGGALSTHLLNAGKYGCSIVAIWLRFWALRSSQSDNHSSPPWIVAYIATASSVCYSLYWDFFMDWSIFTFNPESKWRVEFLSRRSLVKSRAVWVAAIVFNVFARSAGLFAAVPGLPMRHLSTQVLVTGLSAVEVIRRAIWNVFRVEAEHAVNCGGFRASADSQFDALEDPFVAHVDELSRELQYVPVKGGQKV</sequence>
<evidence type="ECO:0000256" key="1">
    <source>
        <dbReference type="ARBA" id="ARBA00004141"/>
    </source>
</evidence>
<feature type="transmembrane region" description="Helical" evidence="7">
    <location>
        <begin position="681"/>
        <end position="699"/>
    </location>
</feature>
<name>A4S566_OSTLU</name>
<keyword evidence="3 7" id="KW-0812">Transmembrane</keyword>
<dbReference type="RefSeq" id="XP_001420557.1">
    <property type="nucleotide sequence ID" value="XM_001420520.1"/>
</dbReference>
<evidence type="ECO:0000256" key="7">
    <source>
        <dbReference type="SAM" id="Phobius"/>
    </source>
</evidence>
<dbReference type="GO" id="GO:0005794">
    <property type="term" value="C:Golgi apparatus"/>
    <property type="evidence" value="ECO:0007669"/>
    <property type="project" value="TreeGrafter"/>
</dbReference>
<dbReference type="PROSITE" id="PS51380">
    <property type="entry name" value="EXS"/>
    <property type="match status" value="1"/>
</dbReference>
<feature type="transmembrane region" description="Helical" evidence="7">
    <location>
        <begin position="401"/>
        <end position="425"/>
    </location>
</feature>
<dbReference type="Pfam" id="PF03105">
    <property type="entry name" value="SPX"/>
    <property type="match status" value="1"/>
</dbReference>
<evidence type="ECO:0000313" key="10">
    <source>
        <dbReference type="EMBL" id="ABO98850.1"/>
    </source>
</evidence>
<comment type="subcellular location">
    <subcellularLocation>
        <location evidence="1">Membrane</location>
        <topology evidence="1">Multi-pass membrane protein</topology>
    </subcellularLocation>
</comment>
<feature type="region of interest" description="Disordered" evidence="6">
    <location>
        <begin position="172"/>
        <end position="208"/>
    </location>
</feature>
<dbReference type="Gramene" id="ABO98850">
    <property type="protein sequence ID" value="ABO98850"/>
    <property type="gene ID" value="OSTLU_26654"/>
</dbReference>
<dbReference type="InterPro" id="IPR004342">
    <property type="entry name" value="EXS_C"/>
</dbReference>
<dbReference type="Proteomes" id="UP000001568">
    <property type="component" value="Chromosome 11"/>
</dbReference>
<dbReference type="EMBL" id="CP000591">
    <property type="protein sequence ID" value="ABO98850.1"/>
    <property type="molecule type" value="Genomic_DNA"/>
</dbReference>
<feature type="transmembrane region" description="Helical" evidence="7">
    <location>
        <begin position="445"/>
        <end position="467"/>
    </location>
</feature>
<comment type="similarity">
    <text evidence="2">Belongs to the SYG1 (TC 2.A.94) family.</text>
</comment>
<dbReference type="Pfam" id="PF03124">
    <property type="entry name" value="EXS"/>
    <property type="match status" value="1"/>
</dbReference>
<reference evidence="10 11" key="1">
    <citation type="journal article" date="2007" name="Proc. Natl. Acad. Sci. U.S.A.">
        <title>The tiny eukaryote Ostreococcus provides genomic insights into the paradox of plankton speciation.</title>
        <authorList>
            <person name="Palenik B."/>
            <person name="Grimwood J."/>
            <person name="Aerts A."/>
            <person name="Rouze P."/>
            <person name="Salamov A."/>
            <person name="Putnam N."/>
            <person name="Dupont C."/>
            <person name="Jorgensen R."/>
            <person name="Derelle E."/>
            <person name="Rombauts S."/>
            <person name="Zhou K."/>
            <person name="Otillar R."/>
            <person name="Merchant S.S."/>
            <person name="Podell S."/>
            <person name="Gaasterland T."/>
            <person name="Napoli C."/>
            <person name="Gendler K."/>
            <person name="Manuell A."/>
            <person name="Tai V."/>
            <person name="Vallon O."/>
            <person name="Piganeau G."/>
            <person name="Jancek S."/>
            <person name="Heijde M."/>
            <person name="Jabbari K."/>
            <person name="Bowler C."/>
            <person name="Lohr M."/>
            <person name="Robbens S."/>
            <person name="Werner G."/>
            <person name="Dubchak I."/>
            <person name="Pazour G.J."/>
            <person name="Ren Q."/>
            <person name="Paulsen I."/>
            <person name="Delwiche C."/>
            <person name="Schmutz J."/>
            <person name="Rokhsar D."/>
            <person name="Van de Peer Y."/>
            <person name="Moreau H."/>
            <person name="Grigoriev I.V."/>
        </authorList>
    </citation>
    <scope>NUCLEOTIDE SEQUENCE [LARGE SCALE GENOMIC DNA]</scope>
    <source>
        <strain evidence="10 11">CCE9901</strain>
    </source>
</reference>
<dbReference type="eggNOG" id="KOG1162">
    <property type="taxonomic scope" value="Eukaryota"/>
</dbReference>
<feature type="transmembrane region" description="Helical" evidence="7">
    <location>
        <begin position="731"/>
        <end position="752"/>
    </location>
</feature>
<dbReference type="PANTHER" id="PTHR10783">
    <property type="entry name" value="XENOTROPIC AND POLYTROPIC RETROVIRUS RECEPTOR 1-RELATED"/>
    <property type="match status" value="1"/>
</dbReference>
<gene>
    <name evidence="10" type="ORF">OSTLU_26654</name>
</gene>
<dbReference type="PROSITE" id="PS51382">
    <property type="entry name" value="SPX"/>
    <property type="match status" value="1"/>
</dbReference>
<evidence type="ECO:0000256" key="6">
    <source>
        <dbReference type="SAM" id="MobiDB-lite"/>
    </source>
</evidence>
<proteinExistence type="inferred from homology"/>
<feature type="transmembrane region" description="Helical" evidence="7">
    <location>
        <begin position="491"/>
        <end position="514"/>
    </location>
</feature>
<dbReference type="GO" id="GO:0006817">
    <property type="term" value="P:phosphate ion transport"/>
    <property type="evidence" value="ECO:0007669"/>
    <property type="project" value="TreeGrafter"/>
</dbReference>